<keyword evidence="3 10" id="KW-0812">Transmembrane</keyword>
<dbReference type="PRINTS" id="PR00626">
    <property type="entry name" value="CALRETICULIN"/>
</dbReference>
<dbReference type="InterPro" id="IPR018124">
    <property type="entry name" value="Calret/calnex_CS"/>
</dbReference>
<evidence type="ECO:0000256" key="6">
    <source>
        <dbReference type="ARBA" id="ARBA00023136"/>
    </source>
</evidence>
<evidence type="ECO:0000256" key="9">
    <source>
        <dbReference type="PIRSR" id="PIRSR601580-3"/>
    </source>
</evidence>
<keyword evidence="4 10" id="KW-0256">Endoplasmic reticulum</keyword>
<dbReference type="Gene3D" id="2.10.250.10">
    <property type="entry name" value="Calreticulin/calnexin, P domain"/>
    <property type="match status" value="1"/>
</dbReference>
<keyword evidence="13" id="KW-1185">Reference proteome</keyword>
<dbReference type="FunFam" id="2.10.250.10:FF:000001">
    <property type="entry name" value="Calnexin homolog"/>
    <property type="match status" value="1"/>
</dbReference>
<evidence type="ECO:0000256" key="1">
    <source>
        <dbReference type="ARBA" id="ARBA00004115"/>
    </source>
</evidence>
<evidence type="ECO:0000256" key="7">
    <source>
        <dbReference type="ARBA" id="ARBA00023186"/>
    </source>
</evidence>
<dbReference type="GO" id="GO:0005509">
    <property type="term" value="F:calcium ion binding"/>
    <property type="evidence" value="ECO:0007669"/>
    <property type="project" value="InterPro"/>
</dbReference>
<dbReference type="FunFam" id="2.60.120.200:FF:000011">
    <property type="entry name" value="Probable calnexin"/>
    <property type="match status" value="1"/>
</dbReference>
<gene>
    <name evidence="12" type="primary">Clgn</name>
    <name evidence="12" type="ORF">CDAR_282891</name>
</gene>
<evidence type="ECO:0000313" key="13">
    <source>
        <dbReference type="Proteomes" id="UP001054837"/>
    </source>
</evidence>
<dbReference type="GO" id="GO:0006457">
    <property type="term" value="P:protein folding"/>
    <property type="evidence" value="ECO:0007669"/>
    <property type="project" value="InterPro"/>
</dbReference>
<dbReference type="InterPro" id="IPR001580">
    <property type="entry name" value="Calret/calnex"/>
</dbReference>
<evidence type="ECO:0000256" key="2">
    <source>
        <dbReference type="ARBA" id="ARBA00010983"/>
    </source>
</evidence>
<feature type="region of interest" description="Disordered" evidence="11">
    <location>
        <begin position="517"/>
        <end position="617"/>
    </location>
</feature>
<evidence type="ECO:0008006" key="14">
    <source>
        <dbReference type="Google" id="ProtNLM"/>
    </source>
</evidence>
<evidence type="ECO:0000256" key="10">
    <source>
        <dbReference type="RuleBase" id="RU362126"/>
    </source>
</evidence>
<dbReference type="EMBL" id="BPLQ01014200">
    <property type="protein sequence ID" value="GIY78081.1"/>
    <property type="molecule type" value="Genomic_DNA"/>
</dbReference>
<dbReference type="PANTHER" id="PTHR11073">
    <property type="entry name" value="CALRETICULIN AND CALNEXIN"/>
    <property type="match status" value="1"/>
</dbReference>
<dbReference type="Pfam" id="PF00262">
    <property type="entry name" value="Calreticulin"/>
    <property type="match status" value="1"/>
</dbReference>
<feature type="compositionally biased region" description="Basic and acidic residues" evidence="11">
    <location>
        <begin position="567"/>
        <end position="587"/>
    </location>
</feature>
<evidence type="ECO:0000256" key="3">
    <source>
        <dbReference type="ARBA" id="ARBA00022692"/>
    </source>
</evidence>
<dbReference type="GO" id="GO:0036503">
    <property type="term" value="P:ERAD pathway"/>
    <property type="evidence" value="ECO:0007669"/>
    <property type="project" value="TreeGrafter"/>
</dbReference>
<feature type="compositionally biased region" description="Acidic residues" evidence="11">
    <location>
        <begin position="588"/>
        <end position="601"/>
    </location>
</feature>
<dbReference type="PANTHER" id="PTHR11073:SF1">
    <property type="entry name" value="CALNEXIN 14D-RELATED"/>
    <property type="match status" value="1"/>
</dbReference>
<dbReference type="AlphaFoldDB" id="A0AAV4W5R1"/>
<dbReference type="GO" id="GO:0005789">
    <property type="term" value="C:endoplasmic reticulum membrane"/>
    <property type="evidence" value="ECO:0007669"/>
    <property type="project" value="UniProtKB-SubCell"/>
</dbReference>
<dbReference type="PROSITE" id="PS00804">
    <property type="entry name" value="CALRETICULIN_2"/>
    <property type="match status" value="1"/>
</dbReference>
<evidence type="ECO:0000256" key="11">
    <source>
        <dbReference type="SAM" id="MobiDB-lite"/>
    </source>
</evidence>
<feature type="region of interest" description="Disordered" evidence="11">
    <location>
        <begin position="253"/>
        <end position="328"/>
    </location>
</feature>
<keyword evidence="5 10" id="KW-1133">Transmembrane helix</keyword>
<organism evidence="12 13">
    <name type="scientific">Caerostris darwini</name>
    <dbReference type="NCBI Taxonomy" id="1538125"/>
    <lineage>
        <taxon>Eukaryota</taxon>
        <taxon>Metazoa</taxon>
        <taxon>Ecdysozoa</taxon>
        <taxon>Arthropoda</taxon>
        <taxon>Chelicerata</taxon>
        <taxon>Arachnida</taxon>
        <taxon>Araneae</taxon>
        <taxon>Araneomorphae</taxon>
        <taxon>Entelegynae</taxon>
        <taxon>Araneoidea</taxon>
        <taxon>Araneidae</taxon>
        <taxon>Caerostris</taxon>
    </lineage>
</organism>
<dbReference type="Proteomes" id="UP001054837">
    <property type="component" value="Unassembled WGS sequence"/>
</dbReference>
<feature type="compositionally biased region" description="Basic and acidic residues" evidence="11">
    <location>
        <begin position="525"/>
        <end position="534"/>
    </location>
</feature>
<keyword evidence="9" id="KW-1015">Disulfide bond</keyword>
<feature type="compositionally biased region" description="Basic and acidic residues" evidence="11">
    <location>
        <begin position="272"/>
        <end position="286"/>
    </location>
</feature>
<evidence type="ECO:0000256" key="8">
    <source>
        <dbReference type="ARBA" id="ARBA00053392"/>
    </source>
</evidence>
<dbReference type="SUPFAM" id="SSF63887">
    <property type="entry name" value="P-domain of calnexin/calreticulin"/>
    <property type="match status" value="1"/>
</dbReference>
<reference evidence="12 13" key="1">
    <citation type="submission" date="2021-06" db="EMBL/GenBank/DDBJ databases">
        <title>Caerostris darwini draft genome.</title>
        <authorList>
            <person name="Kono N."/>
            <person name="Arakawa K."/>
        </authorList>
    </citation>
    <scope>NUCLEOTIDE SEQUENCE [LARGE SCALE GENOMIC DNA]</scope>
</reference>
<dbReference type="SUPFAM" id="SSF49899">
    <property type="entry name" value="Concanavalin A-like lectins/glucanases"/>
    <property type="match status" value="1"/>
</dbReference>
<sequence>MIQKRKNLKFSLIKKQHLQQYQDEVDPKNIKFKDELNVPGRDLEEIPYNTPQPIGNAYMAEHFDDRENFHNTWIPSEAKKEGTEESIAKYDGKWAVEEAERNGLKGDLGLVLKSKAHHHAIAARLDKPFLFDNKPFVLQYEVRFQNGQECGGAYLKLLSQVPDMDLRTFHDKTPYTLMFGPDKCGNDHKLHFIFRHRNPKNGSIEEKHWKRSTTVPKFDDVFKDKKPHLFTLVIKPDNRFEVLLDKQSIQKGNLLDDFSPPVNPEAEIDDPNDVKPADWDEREKIPHPTATKPDDWDEDAPRQIVDPNARKPSGWLDNEAELIPDPNAEKPIDWDDEMDGEWEAPLINNPKCEKIGCGKWKAPLIDNPSYKGKWRAPLIDNPNYKGKWKPKRIPNPHYFEDKYPYKMTPIAAVGFELWSMVDGIMFDNIIITDDVYVAEHWASETFDLKRELADRETDNMITRLFKYTNKNPWLWAVYLVVIGLPVVLFISFCCTTTRSPAVVAAQRDLENRRKAYTNKTFAAQGDEKTREVPKEATITEVKEEEEEEEEDEEGVIEEVELIDDEKEDSKEEPEKAAKGDDDVKTAADEEEEEEEVLEDRESDAAGDFPRRRRPRKD</sequence>
<comment type="function">
    <text evidence="8">Calcium-binding protein that interacts with newly synthesized monoglucosylated glycoproteins in the endoplasmic reticulum. It may act in assisting protein assembly and/or in the retention within the ER of unassembled protein subunits. It seems to play a major role in the quality control apparatus of the ER by the retention of incorrectly folded proteins. Required for embryogenesis and larval development under heat and ER stress conditions. May be important for germ cell development. Involved in neuronal necrotic cell death.</text>
</comment>
<comment type="subcellular location">
    <subcellularLocation>
        <location evidence="1">Endoplasmic reticulum membrane</location>
        <topology evidence="1">Single-pass type I membrane protein</topology>
    </subcellularLocation>
</comment>
<keyword evidence="7 10" id="KW-0143">Chaperone</keyword>
<feature type="transmembrane region" description="Helical" evidence="10">
    <location>
        <begin position="473"/>
        <end position="492"/>
    </location>
</feature>
<comment type="similarity">
    <text evidence="2 10">Belongs to the calreticulin family.</text>
</comment>
<dbReference type="InterPro" id="IPR009033">
    <property type="entry name" value="Calreticulin/calnexin_P_dom_sf"/>
</dbReference>
<dbReference type="InterPro" id="IPR013320">
    <property type="entry name" value="ConA-like_dom_sf"/>
</dbReference>
<comment type="caution">
    <text evidence="12">The sequence shown here is derived from an EMBL/GenBank/DDBJ whole genome shotgun (WGS) entry which is preliminary data.</text>
</comment>
<dbReference type="PROSITE" id="PS00803">
    <property type="entry name" value="CALRETICULIN_1"/>
    <property type="match status" value="1"/>
</dbReference>
<dbReference type="GO" id="GO:0051082">
    <property type="term" value="F:unfolded protein binding"/>
    <property type="evidence" value="ECO:0007669"/>
    <property type="project" value="InterPro"/>
</dbReference>
<accession>A0AAV4W5R1</accession>
<protein>
    <recommendedName>
        <fullName evidence="14">Calnexin</fullName>
    </recommendedName>
</protein>
<name>A0AAV4W5R1_9ARAC</name>
<feature type="compositionally biased region" description="Acidic residues" evidence="11">
    <location>
        <begin position="542"/>
        <end position="566"/>
    </location>
</feature>
<feature type="disulfide bond" evidence="9">
    <location>
        <begin position="150"/>
        <end position="184"/>
    </location>
</feature>
<evidence type="ECO:0000313" key="12">
    <source>
        <dbReference type="EMBL" id="GIY78081.1"/>
    </source>
</evidence>
<evidence type="ECO:0000256" key="4">
    <source>
        <dbReference type="ARBA" id="ARBA00022824"/>
    </source>
</evidence>
<proteinExistence type="inferred from homology"/>
<dbReference type="Gene3D" id="2.60.120.200">
    <property type="match status" value="1"/>
</dbReference>
<evidence type="ECO:0000256" key="5">
    <source>
        <dbReference type="ARBA" id="ARBA00022989"/>
    </source>
</evidence>
<keyword evidence="6 10" id="KW-0472">Membrane</keyword>